<keyword evidence="10" id="KW-1185">Reference proteome</keyword>
<evidence type="ECO:0000256" key="5">
    <source>
        <dbReference type="ARBA" id="ARBA00022683"/>
    </source>
</evidence>
<dbReference type="GO" id="GO:0008982">
    <property type="term" value="F:protein-N(PI)-phosphohistidine-sugar phosphotransferase activity"/>
    <property type="evidence" value="ECO:0007669"/>
    <property type="project" value="InterPro"/>
</dbReference>
<evidence type="ECO:0000256" key="2">
    <source>
        <dbReference type="ARBA" id="ARBA00022553"/>
    </source>
</evidence>
<protein>
    <submittedName>
        <fullName evidence="9">PTS sugar transporter subunit IIB</fullName>
    </submittedName>
</protein>
<evidence type="ECO:0000313" key="9">
    <source>
        <dbReference type="EMBL" id="RAL26063.1"/>
    </source>
</evidence>
<evidence type="ECO:0000256" key="3">
    <source>
        <dbReference type="ARBA" id="ARBA00022597"/>
    </source>
</evidence>
<accession>A0A364K6Z3</accession>
<feature type="domain" description="PTS EIIB type-3" evidence="8">
    <location>
        <begin position="1"/>
        <end position="100"/>
    </location>
</feature>
<dbReference type="InterPro" id="IPR036095">
    <property type="entry name" value="PTS_EIIB-like_sf"/>
</dbReference>
<dbReference type="Proteomes" id="UP000251213">
    <property type="component" value="Unassembled WGS sequence"/>
</dbReference>
<dbReference type="NCBIfam" id="TIGR00853">
    <property type="entry name" value="pts-lac"/>
    <property type="match status" value="1"/>
</dbReference>
<dbReference type="OrthoDB" id="9808134at2"/>
<dbReference type="RefSeq" id="WP_113657748.1">
    <property type="nucleotide sequence ID" value="NZ_KZ845664.1"/>
</dbReference>
<sequence length="100" mass="11047">MRILLLCSAGMSTSILVKKMQEAAQKKSMDAKIWAAPASQLHDFINEVDVILLGPQVRYLLSDIQKQAEPYGVPVDTVNPMHYGTVNGEAVIEHVLTLKK</sequence>
<dbReference type="InterPro" id="IPR051819">
    <property type="entry name" value="PTS_sugar-specific_EIIB"/>
</dbReference>
<dbReference type="Pfam" id="PF02302">
    <property type="entry name" value="PTS_IIB"/>
    <property type="match status" value="1"/>
</dbReference>
<dbReference type="CDD" id="cd05564">
    <property type="entry name" value="PTS_IIB_chitobiose_lichenan"/>
    <property type="match status" value="1"/>
</dbReference>
<keyword evidence="5" id="KW-0598">Phosphotransferase system</keyword>
<organism evidence="9 10">
    <name type="scientific">Thermoflavimicrobium daqui</name>
    <dbReference type="NCBI Taxonomy" id="2137476"/>
    <lineage>
        <taxon>Bacteria</taxon>
        <taxon>Bacillati</taxon>
        <taxon>Bacillota</taxon>
        <taxon>Bacilli</taxon>
        <taxon>Bacillales</taxon>
        <taxon>Thermoactinomycetaceae</taxon>
        <taxon>Thermoflavimicrobium</taxon>
    </lineage>
</organism>
<dbReference type="InterPro" id="IPR013012">
    <property type="entry name" value="PTS_EIIB_3"/>
</dbReference>
<dbReference type="EMBL" id="QJKK01000002">
    <property type="protein sequence ID" value="RAL26063.1"/>
    <property type="molecule type" value="Genomic_DNA"/>
</dbReference>
<keyword evidence="3 9" id="KW-0762">Sugar transport</keyword>
<evidence type="ECO:0000256" key="1">
    <source>
        <dbReference type="ARBA" id="ARBA00022448"/>
    </source>
</evidence>
<evidence type="ECO:0000256" key="7">
    <source>
        <dbReference type="PROSITE-ProRule" id="PRU00423"/>
    </source>
</evidence>
<evidence type="ECO:0000256" key="6">
    <source>
        <dbReference type="ARBA" id="ARBA00022777"/>
    </source>
</evidence>
<keyword evidence="2" id="KW-0597">Phosphoprotein</keyword>
<proteinExistence type="predicted"/>
<dbReference type="PANTHER" id="PTHR34581">
    <property type="entry name" value="PTS SYSTEM N,N'-DIACETYLCHITOBIOSE-SPECIFIC EIIB COMPONENT"/>
    <property type="match status" value="1"/>
</dbReference>
<name>A0A364K6Z3_9BACL</name>
<keyword evidence="1" id="KW-0813">Transport</keyword>
<dbReference type="InterPro" id="IPR003501">
    <property type="entry name" value="PTS_EIIB_2/3"/>
</dbReference>
<dbReference type="PANTHER" id="PTHR34581:SF2">
    <property type="entry name" value="PTS SYSTEM N,N'-DIACETYLCHITOBIOSE-SPECIFIC EIIB COMPONENT"/>
    <property type="match status" value="1"/>
</dbReference>
<dbReference type="Gene3D" id="3.40.50.2300">
    <property type="match status" value="1"/>
</dbReference>
<evidence type="ECO:0000256" key="4">
    <source>
        <dbReference type="ARBA" id="ARBA00022679"/>
    </source>
</evidence>
<dbReference type="AlphaFoldDB" id="A0A364K6Z3"/>
<reference evidence="9 10" key="2">
    <citation type="submission" date="2018-06" db="EMBL/GenBank/DDBJ databases">
        <authorList>
            <person name="Zhirakovskaya E."/>
        </authorList>
    </citation>
    <scope>NUCLEOTIDE SEQUENCE [LARGE SCALE GENOMIC DNA]</scope>
    <source>
        <strain evidence="9 10">FBKL4.011</strain>
    </source>
</reference>
<dbReference type="SUPFAM" id="SSF52794">
    <property type="entry name" value="PTS system IIB component-like"/>
    <property type="match status" value="1"/>
</dbReference>
<evidence type="ECO:0000259" key="8">
    <source>
        <dbReference type="PROSITE" id="PS51100"/>
    </source>
</evidence>
<keyword evidence="4" id="KW-0808">Transferase</keyword>
<dbReference type="GO" id="GO:0009401">
    <property type="term" value="P:phosphoenolpyruvate-dependent sugar phosphotransferase system"/>
    <property type="evidence" value="ECO:0007669"/>
    <property type="project" value="UniProtKB-KW"/>
</dbReference>
<keyword evidence="6" id="KW-0418">Kinase</keyword>
<feature type="modified residue" description="Phosphocysteine; by EIIA" evidence="7">
    <location>
        <position position="7"/>
    </location>
</feature>
<dbReference type="GO" id="GO:0016301">
    <property type="term" value="F:kinase activity"/>
    <property type="evidence" value="ECO:0007669"/>
    <property type="project" value="UniProtKB-KW"/>
</dbReference>
<gene>
    <name evidence="9" type="ORF">DL897_03395</name>
</gene>
<dbReference type="PROSITE" id="PS51100">
    <property type="entry name" value="PTS_EIIB_TYPE_3"/>
    <property type="match status" value="1"/>
</dbReference>
<reference evidence="9 10" key="1">
    <citation type="submission" date="2018-06" db="EMBL/GenBank/DDBJ databases">
        <title>Thermoflavimicrobium daqus sp. nov., a thermophilic microbe isolated from Moutai-flavour Daqu.</title>
        <authorList>
            <person name="Wang X."/>
            <person name="Zhou H."/>
        </authorList>
    </citation>
    <scope>NUCLEOTIDE SEQUENCE [LARGE SCALE GENOMIC DNA]</scope>
    <source>
        <strain evidence="9 10">FBKL4.011</strain>
    </source>
</reference>
<comment type="caution">
    <text evidence="9">The sequence shown here is derived from an EMBL/GenBank/DDBJ whole genome shotgun (WGS) entry which is preliminary data.</text>
</comment>
<evidence type="ECO:0000313" key="10">
    <source>
        <dbReference type="Proteomes" id="UP000251213"/>
    </source>
</evidence>